<keyword evidence="1" id="KW-0472">Membrane</keyword>
<keyword evidence="1" id="KW-1133">Transmembrane helix</keyword>
<keyword evidence="3" id="KW-1185">Reference proteome</keyword>
<evidence type="ECO:0008006" key="4">
    <source>
        <dbReference type="Google" id="ProtNLM"/>
    </source>
</evidence>
<feature type="transmembrane region" description="Helical" evidence="1">
    <location>
        <begin position="44"/>
        <end position="65"/>
    </location>
</feature>
<proteinExistence type="predicted"/>
<organism evidence="2 3">
    <name type="scientific">Neurospora intermedia</name>
    <dbReference type="NCBI Taxonomy" id="5142"/>
    <lineage>
        <taxon>Eukaryota</taxon>
        <taxon>Fungi</taxon>
        <taxon>Dikarya</taxon>
        <taxon>Ascomycota</taxon>
        <taxon>Pezizomycotina</taxon>
        <taxon>Sordariomycetes</taxon>
        <taxon>Sordariomycetidae</taxon>
        <taxon>Sordariales</taxon>
        <taxon>Sordariaceae</taxon>
        <taxon>Neurospora</taxon>
    </lineage>
</organism>
<comment type="caution">
    <text evidence="2">The sequence shown here is derived from an EMBL/GenBank/DDBJ whole genome shotgun (WGS) entry which is preliminary data.</text>
</comment>
<dbReference type="EMBL" id="JAVLET010000014">
    <property type="protein sequence ID" value="KAL0466138.1"/>
    <property type="molecule type" value="Genomic_DNA"/>
</dbReference>
<evidence type="ECO:0000313" key="2">
    <source>
        <dbReference type="EMBL" id="KAL0466138.1"/>
    </source>
</evidence>
<keyword evidence="1" id="KW-0812">Transmembrane</keyword>
<protein>
    <recommendedName>
        <fullName evidence="4">Transmembrane protein</fullName>
    </recommendedName>
</protein>
<name>A0ABR3D1H3_NEUIN</name>
<gene>
    <name evidence="2" type="ORF">QR685DRAFT_121821</name>
</gene>
<dbReference type="Proteomes" id="UP001451303">
    <property type="component" value="Unassembled WGS sequence"/>
</dbReference>
<reference evidence="2 3" key="1">
    <citation type="submission" date="2023-09" db="EMBL/GenBank/DDBJ databases">
        <title>Multi-omics analysis of a traditional fermented food reveals byproduct-associated fungal strains for waste-to-food upcycling.</title>
        <authorList>
            <consortium name="Lawrence Berkeley National Laboratory"/>
            <person name="Rekdal V.M."/>
            <person name="Villalobos-Escobedo J.M."/>
            <person name="Rodriguez-Valeron N."/>
            <person name="Garcia M.O."/>
            <person name="Vasquez D.P."/>
            <person name="Damayanti I."/>
            <person name="Sorensen P.M."/>
            <person name="Baidoo E.E."/>
            <person name="De Carvalho A.C."/>
            <person name="Riley R."/>
            <person name="Lipzen A."/>
            <person name="He G."/>
            <person name="Yan M."/>
            <person name="Haridas S."/>
            <person name="Daum C."/>
            <person name="Yoshinaga Y."/>
            <person name="Ng V."/>
            <person name="Grigoriev I.V."/>
            <person name="Munk R."/>
            <person name="Nuraida L."/>
            <person name="Wijaya C.H."/>
            <person name="Morales P.-C."/>
            <person name="Keasling J.D."/>
        </authorList>
    </citation>
    <scope>NUCLEOTIDE SEQUENCE [LARGE SCALE GENOMIC DNA]</scope>
    <source>
        <strain evidence="2 3">FGSC 2613</strain>
    </source>
</reference>
<sequence length="150" mass="16863">MAGQTLAVKEGTVAAARQYRMTLCFSGPAKNTRRKELNITHLQYLFASVGFFPPIRTDVLVYGLLRHSHFGIFLPFPSTLSPFTALFFTFLFLPFTTLPPFRLSIWQPRACRTANNSTFFAQRRLQPRSCSFLAPVVCATWSTPTFGTGS</sequence>
<accession>A0ABR3D1H3</accession>
<evidence type="ECO:0000256" key="1">
    <source>
        <dbReference type="SAM" id="Phobius"/>
    </source>
</evidence>
<evidence type="ECO:0000313" key="3">
    <source>
        <dbReference type="Proteomes" id="UP001451303"/>
    </source>
</evidence>